<dbReference type="Gene3D" id="3.10.50.40">
    <property type="match status" value="1"/>
</dbReference>
<sequence length="192" mass="21498">MVKSNTIDYLYTVKFDKLFYNLYLCNSLEIIYMIIETNRVVSMHYTLKDEEGNVLDTSANREPLAYIQGIGNLIPGLETQLEGKQKGDKVAAEVEAKDAYGDVREELFHIVPKSGFQGDEELVAGIQVQLDTEQGPMIATVAKIDGEDVTLDLNHPLAGKKLFFDVEIMDVREADQSELDHGHVHGPDGHHH</sequence>
<dbReference type="EC" id="5.2.1.8" evidence="10"/>
<dbReference type="PANTHER" id="PTHR47861">
    <property type="entry name" value="FKBP-TYPE PEPTIDYL-PROLYL CIS-TRANS ISOMERASE SLYD"/>
    <property type="match status" value="1"/>
</dbReference>
<evidence type="ECO:0000256" key="10">
    <source>
        <dbReference type="RuleBase" id="RU003915"/>
    </source>
</evidence>
<evidence type="ECO:0000256" key="6">
    <source>
        <dbReference type="ARBA" id="ARBA00023186"/>
    </source>
</evidence>
<evidence type="ECO:0000256" key="8">
    <source>
        <dbReference type="ARBA" id="ARBA00037071"/>
    </source>
</evidence>
<comment type="catalytic activity">
    <reaction evidence="1 9 10">
        <text>[protein]-peptidylproline (omega=180) = [protein]-peptidylproline (omega=0)</text>
        <dbReference type="Rhea" id="RHEA:16237"/>
        <dbReference type="Rhea" id="RHEA-COMP:10747"/>
        <dbReference type="Rhea" id="RHEA-COMP:10748"/>
        <dbReference type="ChEBI" id="CHEBI:83833"/>
        <dbReference type="ChEBI" id="CHEBI:83834"/>
        <dbReference type="EC" id="5.2.1.8"/>
    </reaction>
</comment>
<evidence type="ECO:0000256" key="1">
    <source>
        <dbReference type="ARBA" id="ARBA00000971"/>
    </source>
</evidence>
<keyword evidence="6" id="KW-0143">Chaperone</keyword>
<dbReference type="Pfam" id="PF00254">
    <property type="entry name" value="FKBP_C"/>
    <property type="match status" value="1"/>
</dbReference>
<dbReference type="PANTHER" id="PTHR47861:SF3">
    <property type="entry name" value="FKBP-TYPE PEPTIDYL-PROLYL CIS-TRANS ISOMERASE SLYD"/>
    <property type="match status" value="1"/>
</dbReference>
<keyword evidence="7 9" id="KW-0413">Isomerase</keyword>
<dbReference type="GO" id="GO:0016853">
    <property type="term" value="F:isomerase activity"/>
    <property type="evidence" value="ECO:0007669"/>
    <property type="project" value="UniProtKB-KW"/>
</dbReference>
<evidence type="ECO:0000256" key="4">
    <source>
        <dbReference type="ARBA" id="ARBA00022490"/>
    </source>
</evidence>
<comment type="caution">
    <text evidence="12">The sequence shown here is derived from an EMBL/GenBank/DDBJ whole genome shotgun (WGS) entry which is preliminary data.</text>
</comment>
<accession>A0ABP3Y323</accession>
<evidence type="ECO:0000259" key="11">
    <source>
        <dbReference type="PROSITE" id="PS50059"/>
    </source>
</evidence>
<organism evidence="12 13">
    <name type="scientific">Wandonia haliotis</name>
    <dbReference type="NCBI Taxonomy" id="574963"/>
    <lineage>
        <taxon>Bacteria</taxon>
        <taxon>Pseudomonadati</taxon>
        <taxon>Bacteroidota</taxon>
        <taxon>Flavobacteriia</taxon>
        <taxon>Flavobacteriales</taxon>
        <taxon>Crocinitomicaceae</taxon>
        <taxon>Wandonia</taxon>
    </lineage>
</organism>
<feature type="domain" description="PPIase FKBP-type" evidence="11">
    <location>
        <begin position="38"/>
        <end position="126"/>
    </location>
</feature>
<keyword evidence="5 9" id="KW-0697">Rotamase</keyword>
<evidence type="ECO:0000256" key="9">
    <source>
        <dbReference type="PROSITE-ProRule" id="PRU00277"/>
    </source>
</evidence>
<proteinExistence type="inferred from homology"/>
<keyword evidence="4" id="KW-0963">Cytoplasm</keyword>
<evidence type="ECO:0000256" key="5">
    <source>
        <dbReference type="ARBA" id="ARBA00023110"/>
    </source>
</evidence>
<evidence type="ECO:0000256" key="3">
    <source>
        <dbReference type="ARBA" id="ARBA00006577"/>
    </source>
</evidence>
<reference evidence="13" key="1">
    <citation type="journal article" date="2019" name="Int. J. Syst. Evol. Microbiol.">
        <title>The Global Catalogue of Microorganisms (GCM) 10K type strain sequencing project: providing services to taxonomists for standard genome sequencing and annotation.</title>
        <authorList>
            <consortium name="The Broad Institute Genomics Platform"/>
            <consortium name="The Broad Institute Genome Sequencing Center for Infectious Disease"/>
            <person name="Wu L."/>
            <person name="Ma J."/>
        </authorList>
    </citation>
    <scope>NUCLEOTIDE SEQUENCE [LARGE SCALE GENOMIC DNA]</scope>
    <source>
        <strain evidence="13">JCM 16083</strain>
    </source>
</reference>
<dbReference type="Proteomes" id="UP001501126">
    <property type="component" value="Unassembled WGS sequence"/>
</dbReference>
<protein>
    <recommendedName>
        <fullName evidence="10">Peptidyl-prolyl cis-trans isomerase</fullName>
        <ecNumber evidence="10">5.2.1.8</ecNumber>
    </recommendedName>
</protein>
<evidence type="ECO:0000256" key="7">
    <source>
        <dbReference type="ARBA" id="ARBA00023235"/>
    </source>
</evidence>
<name>A0ABP3Y323_9FLAO</name>
<comment type="similarity">
    <text evidence="3 10">Belongs to the FKBP-type PPIase family.</text>
</comment>
<dbReference type="EMBL" id="BAAAFH010000011">
    <property type="protein sequence ID" value="GAA0875926.1"/>
    <property type="molecule type" value="Genomic_DNA"/>
</dbReference>
<gene>
    <name evidence="12" type="ORF">GCM10009118_23350</name>
</gene>
<dbReference type="InterPro" id="IPR001179">
    <property type="entry name" value="PPIase_FKBP_dom"/>
</dbReference>
<dbReference type="PROSITE" id="PS50059">
    <property type="entry name" value="FKBP_PPIASE"/>
    <property type="match status" value="1"/>
</dbReference>
<comment type="function">
    <text evidence="8">Also involved in hydrogenase metallocenter assembly, probably by participating in the nickel insertion step. This function in hydrogenase biosynthesis requires chaperone activity and the presence of the metal-binding domain, but not PPIase activity.</text>
</comment>
<evidence type="ECO:0000313" key="13">
    <source>
        <dbReference type="Proteomes" id="UP001501126"/>
    </source>
</evidence>
<comment type="subcellular location">
    <subcellularLocation>
        <location evidence="2">Cytoplasm</location>
    </subcellularLocation>
</comment>
<dbReference type="InterPro" id="IPR046357">
    <property type="entry name" value="PPIase_dom_sf"/>
</dbReference>
<keyword evidence="13" id="KW-1185">Reference proteome</keyword>
<evidence type="ECO:0000256" key="2">
    <source>
        <dbReference type="ARBA" id="ARBA00004496"/>
    </source>
</evidence>
<dbReference type="SUPFAM" id="SSF54534">
    <property type="entry name" value="FKBP-like"/>
    <property type="match status" value="1"/>
</dbReference>
<evidence type="ECO:0000313" key="12">
    <source>
        <dbReference type="EMBL" id="GAA0875926.1"/>
    </source>
</evidence>